<feature type="transmembrane region" description="Helical" evidence="1">
    <location>
        <begin position="92"/>
        <end position="113"/>
    </location>
</feature>
<evidence type="ECO:0000256" key="1">
    <source>
        <dbReference type="SAM" id="Phobius"/>
    </source>
</evidence>
<name>A0AAE3FPN3_9EURY</name>
<comment type="caution">
    <text evidence="2">The sequence shown here is derived from an EMBL/GenBank/DDBJ whole genome shotgun (WGS) entry which is preliminary data.</text>
</comment>
<sequence length="141" mass="15361">MSYANWIPDGVRREDGIDLIDAVLAPLFVLASFSTAAVGSLELYDPINWGFEDILYAAGGSEITLGFVVTMITIVTAWVTNGQTSVDDFTDVETITLLLAIVLNVSMALVPLVSNTVEAQWFLGWFLVMLNGAAFYLIAYK</sequence>
<proteinExistence type="predicted"/>
<dbReference type="RefSeq" id="WP_250594409.1">
    <property type="nucleotide sequence ID" value="NZ_JAKRVY010000001.1"/>
</dbReference>
<accession>A0AAE3FPN3</accession>
<dbReference type="Pfam" id="PF26064">
    <property type="entry name" value="DUF8023"/>
    <property type="match status" value="1"/>
</dbReference>
<keyword evidence="3" id="KW-1185">Reference proteome</keyword>
<feature type="transmembrane region" description="Helical" evidence="1">
    <location>
        <begin position="22"/>
        <end position="43"/>
    </location>
</feature>
<keyword evidence="1" id="KW-0812">Transmembrane</keyword>
<dbReference type="Proteomes" id="UP001202674">
    <property type="component" value="Unassembled WGS sequence"/>
</dbReference>
<gene>
    <name evidence="2" type="ORF">AArcSt11_02810</name>
</gene>
<reference evidence="2 3" key="1">
    <citation type="journal article" date="2022" name="Syst. Appl. Microbiol.">
        <title>Natronocalculus amylovorans gen. nov., sp. nov., and Natranaeroarchaeum aerophilus sp. nov., dominant culturable amylolytic natronoarchaea from hypersaline soda lakes in southwestern Siberia.</title>
        <authorList>
            <person name="Sorokin D.Y."/>
            <person name="Elcheninov A.G."/>
            <person name="Khizhniak T.V."/>
            <person name="Koenen M."/>
            <person name="Bale N.J."/>
            <person name="Damste J.S.S."/>
            <person name="Kublanov I.V."/>
        </authorList>
    </citation>
    <scope>NUCLEOTIDE SEQUENCE [LARGE SCALE GENOMIC DNA]</scope>
    <source>
        <strain evidence="2 3">AArc-St1-1</strain>
    </source>
</reference>
<organism evidence="2 3">
    <name type="scientific">Natranaeroarchaeum aerophilus</name>
    <dbReference type="NCBI Taxonomy" id="2917711"/>
    <lineage>
        <taxon>Archaea</taxon>
        <taxon>Methanobacteriati</taxon>
        <taxon>Methanobacteriota</taxon>
        <taxon>Stenosarchaea group</taxon>
        <taxon>Halobacteria</taxon>
        <taxon>Halobacteriales</taxon>
        <taxon>Natronoarchaeaceae</taxon>
        <taxon>Natranaeroarchaeum</taxon>
    </lineage>
</organism>
<feature type="transmembrane region" description="Helical" evidence="1">
    <location>
        <begin position="119"/>
        <end position="139"/>
    </location>
</feature>
<keyword evidence="1" id="KW-0472">Membrane</keyword>
<dbReference type="AlphaFoldDB" id="A0AAE3FPN3"/>
<protein>
    <submittedName>
        <fullName evidence="2">Uncharacterized protein</fullName>
    </submittedName>
</protein>
<evidence type="ECO:0000313" key="2">
    <source>
        <dbReference type="EMBL" id="MCL9812583.1"/>
    </source>
</evidence>
<evidence type="ECO:0000313" key="3">
    <source>
        <dbReference type="Proteomes" id="UP001202674"/>
    </source>
</evidence>
<feature type="transmembrane region" description="Helical" evidence="1">
    <location>
        <begin position="63"/>
        <end position="80"/>
    </location>
</feature>
<dbReference type="InterPro" id="IPR058336">
    <property type="entry name" value="VP3-like_halobact-type"/>
</dbReference>
<keyword evidence="1" id="KW-1133">Transmembrane helix</keyword>
<dbReference type="EMBL" id="JAKRVY010000001">
    <property type="protein sequence ID" value="MCL9812583.1"/>
    <property type="molecule type" value="Genomic_DNA"/>
</dbReference>